<dbReference type="InterPro" id="IPR036465">
    <property type="entry name" value="vWFA_dom_sf"/>
</dbReference>
<dbReference type="GO" id="GO:0030414">
    <property type="term" value="F:peptidase inhibitor activity"/>
    <property type="evidence" value="ECO:0007669"/>
    <property type="project" value="InterPro"/>
</dbReference>
<keyword evidence="4" id="KW-1185">Reference proteome</keyword>
<dbReference type="PROSITE" id="PS51390">
    <property type="entry name" value="WAP"/>
    <property type="match status" value="3"/>
</dbReference>
<dbReference type="OMA" id="GREANCA"/>
<evidence type="ECO:0000259" key="2">
    <source>
        <dbReference type="PROSITE" id="PS51390"/>
    </source>
</evidence>
<dbReference type="SUPFAM" id="SSF53300">
    <property type="entry name" value="vWA-like"/>
    <property type="match status" value="3"/>
</dbReference>
<dbReference type="SMART" id="SM00217">
    <property type="entry name" value="WAP"/>
    <property type="match status" value="2"/>
</dbReference>
<feature type="domain" description="VWFA" evidence="1">
    <location>
        <begin position="569"/>
        <end position="747"/>
    </location>
</feature>
<dbReference type="STRING" id="45351.A7S7G8"/>
<dbReference type="GO" id="GO:0005576">
    <property type="term" value="C:extracellular region"/>
    <property type="evidence" value="ECO:0007669"/>
    <property type="project" value="InterPro"/>
</dbReference>
<proteinExistence type="predicted"/>
<evidence type="ECO:0000313" key="3">
    <source>
        <dbReference type="EMBL" id="EDO40326.1"/>
    </source>
</evidence>
<dbReference type="Pfam" id="PF00095">
    <property type="entry name" value="WAP"/>
    <property type="match status" value="1"/>
</dbReference>
<dbReference type="Gene3D" id="4.10.75.10">
    <property type="entry name" value="Elafin-like"/>
    <property type="match status" value="1"/>
</dbReference>
<evidence type="ECO:0000259" key="1">
    <source>
        <dbReference type="PROSITE" id="PS50234"/>
    </source>
</evidence>
<dbReference type="PhylomeDB" id="A7S7G8"/>
<sequence length="801" mass="85895">MALIQKPNIPCFSNQTTYNAYQYKDLLLLNMVPVKGCSKLKHYNYSDIEPSPSIPGRYGKCPAYKPGLVAECPAGGEKDGCSVDSDCASKDDMCCEGDCGERKCTPRVKNCFITMDVALVIDSSAAVSDEDFEKVKKFAIRIVHGIADAENSIHFGLVQYGEKATTIVDFNKIMPNSALRETIKALTKNNDPTRRVDLTLETVKKDLFSLEGGMRQGHPRFVVFITAGGTDAASKDLAVASKPLRDLGVNIIALGINSGVDKAFLNSLATKSSLAFSASSADQLGVQREAVEKAMCSAKPGKCPPPFSTGFCPDITDVPSDQVPCGPSINDPKGKSNDWECPGEQKCCLDIRQGCFSVCTDPPLYCEGQYDLTLLIENSDDVGADGFNKLKTFAKDLTKSFSVADYNTRVSVITYGGPAKVEFTLSSLGASSLRQKVNQAIDALKFSGGAGGGVSNALEKAVSDIYTAAGGSRDSANKSLIIIGSGKVENPAGATNLANQLRQAQVDIFAMPVGEGKDLAALKTIASKKVEKNIFVTSSYLALKAHLRALTEAVCEGAEKLRPCDLPLDIVFGIPTASSLEGDFKKIKNTFTSLLKFFKVNNRKAHLGIVEYSDDARMTKPLDQEYDRKELIKVIDEIQPSGNGFNVAAAMKRASDHAFTIFGGVRQTVPKTFVLFVPRDSTADMAEVNKQAQALKAMGVHIVLFAVDKVTNLDKWKTIASQPARRFFIGNTFDDIAGQIYDAKETICKGRYGKCPPSPPPSCADPEDSCALDSDCPGDGQKCCAGGAGCGRSCQPPTDSE</sequence>
<dbReference type="InterPro" id="IPR002035">
    <property type="entry name" value="VWF_A"/>
</dbReference>
<feature type="domain" description="VWFA" evidence="1">
    <location>
        <begin position="371"/>
        <end position="554"/>
    </location>
</feature>
<protein>
    <submittedName>
        <fullName evidence="3">Uncharacterized protein</fullName>
    </submittedName>
</protein>
<feature type="domain" description="WAP" evidence="2">
    <location>
        <begin position="54"/>
        <end position="108"/>
    </location>
</feature>
<gene>
    <name evidence="3" type="ORF">NEMVEDRAFT_v1g207976</name>
</gene>
<dbReference type="SMART" id="SM00327">
    <property type="entry name" value="VWA"/>
    <property type="match status" value="3"/>
</dbReference>
<evidence type="ECO:0000313" key="4">
    <source>
        <dbReference type="Proteomes" id="UP000001593"/>
    </source>
</evidence>
<dbReference type="CDD" id="cd00199">
    <property type="entry name" value="WAP"/>
    <property type="match status" value="3"/>
</dbReference>
<accession>A7S7G8</accession>
<dbReference type="EMBL" id="DS469593">
    <property type="protein sequence ID" value="EDO40326.1"/>
    <property type="molecule type" value="Genomic_DNA"/>
</dbReference>
<feature type="domain" description="WAP" evidence="2">
    <location>
        <begin position="748"/>
        <end position="798"/>
    </location>
</feature>
<organism evidence="3 4">
    <name type="scientific">Nematostella vectensis</name>
    <name type="common">Starlet sea anemone</name>
    <dbReference type="NCBI Taxonomy" id="45351"/>
    <lineage>
        <taxon>Eukaryota</taxon>
        <taxon>Metazoa</taxon>
        <taxon>Cnidaria</taxon>
        <taxon>Anthozoa</taxon>
        <taxon>Hexacorallia</taxon>
        <taxon>Actiniaria</taxon>
        <taxon>Edwardsiidae</taxon>
        <taxon>Nematostella</taxon>
    </lineage>
</organism>
<name>A7S7G8_NEMVE</name>
<dbReference type="PANTHER" id="PTHR24020:SF20">
    <property type="entry name" value="PH DOMAIN-CONTAINING PROTEIN"/>
    <property type="match status" value="1"/>
</dbReference>
<dbReference type="CDD" id="cd01450">
    <property type="entry name" value="vWFA_subfamily_ECM"/>
    <property type="match status" value="3"/>
</dbReference>
<dbReference type="AlphaFoldDB" id="A7S7G8"/>
<dbReference type="Gene3D" id="3.40.50.410">
    <property type="entry name" value="von Willebrand factor, type A domain"/>
    <property type="match status" value="3"/>
</dbReference>
<dbReference type="InterPro" id="IPR036645">
    <property type="entry name" value="Elafin-like_sf"/>
</dbReference>
<dbReference type="eggNOG" id="KOG3544">
    <property type="taxonomic scope" value="Eukaryota"/>
</dbReference>
<dbReference type="Proteomes" id="UP000001593">
    <property type="component" value="Unassembled WGS sequence"/>
</dbReference>
<dbReference type="PANTHER" id="PTHR24020">
    <property type="entry name" value="COLLAGEN ALPHA"/>
    <property type="match status" value="1"/>
</dbReference>
<feature type="domain" description="VWFA" evidence="1">
    <location>
        <begin position="116"/>
        <end position="295"/>
    </location>
</feature>
<feature type="domain" description="WAP" evidence="2">
    <location>
        <begin position="296"/>
        <end position="363"/>
    </location>
</feature>
<dbReference type="InterPro" id="IPR050525">
    <property type="entry name" value="ECM_Assembly_Org"/>
</dbReference>
<dbReference type="Pfam" id="PF00092">
    <property type="entry name" value="VWA"/>
    <property type="match status" value="3"/>
</dbReference>
<dbReference type="InParanoid" id="A7S7G8"/>
<reference evidence="3 4" key="1">
    <citation type="journal article" date="2007" name="Science">
        <title>Sea anemone genome reveals ancestral eumetazoan gene repertoire and genomic organization.</title>
        <authorList>
            <person name="Putnam N.H."/>
            <person name="Srivastava M."/>
            <person name="Hellsten U."/>
            <person name="Dirks B."/>
            <person name="Chapman J."/>
            <person name="Salamov A."/>
            <person name="Terry A."/>
            <person name="Shapiro H."/>
            <person name="Lindquist E."/>
            <person name="Kapitonov V.V."/>
            <person name="Jurka J."/>
            <person name="Genikhovich G."/>
            <person name="Grigoriev I.V."/>
            <person name="Lucas S.M."/>
            <person name="Steele R.E."/>
            <person name="Finnerty J.R."/>
            <person name="Technau U."/>
            <person name="Martindale M.Q."/>
            <person name="Rokhsar D.S."/>
        </authorList>
    </citation>
    <scope>NUCLEOTIDE SEQUENCE [LARGE SCALE GENOMIC DNA]</scope>
    <source>
        <strain evidence="4">CH2 X CH6</strain>
    </source>
</reference>
<dbReference type="HOGENOM" id="CLU_351366_0_0_1"/>
<dbReference type="PROSITE" id="PS50234">
    <property type="entry name" value="VWFA"/>
    <property type="match status" value="3"/>
</dbReference>
<dbReference type="InterPro" id="IPR008197">
    <property type="entry name" value="WAP_dom"/>
</dbReference>